<keyword evidence="4" id="KW-0804">Transcription</keyword>
<dbReference type="Proteomes" id="UP001497457">
    <property type="component" value="Chromosome 29rd"/>
</dbReference>
<feature type="compositionally biased region" description="Basic and acidic residues" evidence="6">
    <location>
        <begin position="392"/>
        <end position="404"/>
    </location>
</feature>
<keyword evidence="9" id="KW-1185">Reference proteome</keyword>
<evidence type="ECO:0000256" key="2">
    <source>
        <dbReference type="ARBA" id="ARBA00023015"/>
    </source>
</evidence>
<evidence type="ECO:0000313" key="9">
    <source>
        <dbReference type="Proteomes" id="UP001497457"/>
    </source>
</evidence>
<keyword evidence="5" id="KW-0539">Nucleus</keyword>
<dbReference type="SUPFAM" id="SSF101936">
    <property type="entry name" value="DNA-binding pseudobarrel domain"/>
    <property type="match status" value="4"/>
</dbReference>
<dbReference type="CDD" id="cd10017">
    <property type="entry name" value="B3_DNA"/>
    <property type="match status" value="2"/>
</dbReference>
<gene>
    <name evidence="8" type="ORF">URODEC1_LOCUS73911</name>
</gene>
<dbReference type="GO" id="GO:0003677">
    <property type="term" value="F:DNA binding"/>
    <property type="evidence" value="ECO:0007669"/>
    <property type="project" value="UniProtKB-KW"/>
</dbReference>
<evidence type="ECO:0000256" key="3">
    <source>
        <dbReference type="ARBA" id="ARBA00023125"/>
    </source>
</evidence>
<keyword evidence="3" id="KW-0238">DNA-binding</keyword>
<feature type="region of interest" description="Disordered" evidence="6">
    <location>
        <begin position="383"/>
        <end position="404"/>
    </location>
</feature>
<proteinExistence type="predicted"/>
<accession>A0ABC9CD45</accession>
<reference evidence="8 9" key="2">
    <citation type="submission" date="2024-10" db="EMBL/GenBank/DDBJ databases">
        <authorList>
            <person name="Ryan C."/>
        </authorList>
    </citation>
    <scope>NUCLEOTIDE SEQUENCE [LARGE SCALE GENOMIC DNA]</scope>
</reference>
<dbReference type="SMART" id="SM01019">
    <property type="entry name" value="B3"/>
    <property type="match status" value="4"/>
</dbReference>
<evidence type="ECO:0000313" key="8">
    <source>
        <dbReference type="EMBL" id="CAL5017666.1"/>
    </source>
</evidence>
<feature type="domain" description="TF-B3" evidence="7">
    <location>
        <begin position="128"/>
        <end position="224"/>
    </location>
</feature>
<dbReference type="AlphaFoldDB" id="A0ABC9CD45"/>
<comment type="subcellular location">
    <subcellularLocation>
        <location evidence="1">Nucleus</location>
    </subcellularLocation>
</comment>
<name>A0ABC9CD45_9POAL</name>
<dbReference type="GO" id="GO:0005634">
    <property type="term" value="C:nucleus"/>
    <property type="evidence" value="ECO:0007669"/>
    <property type="project" value="UniProtKB-SubCell"/>
</dbReference>
<reference evidence="9" key="1">
    <citation type="submission" date="2024-06" db="EMBL/GenBank/DDBJ databases">
        <authorList>
            <person name="Ryan C."/>
        </authorList>
    </citation>
    <scope>NUCLEOTIDE SEQUENCE [LARGE SCALE GENOMIC DNA]</scope>
</reference>
<sequence>MASFSGRGAAAGNHLRVLLPFTCNSLRIPDELAEEIGAGEALVVGPPGSGKEVWPVEVGRDNDGAFLGRGWPAFAAACGAGAGWFLVVRHRGRGLLTVKVFDDTRCLRDLGAPPAVEAALGSKGAPHKRQFISVLSLESLEKMLIPPKFAQNYIPKEYLNNCVTVVLRPLGKIGQIELKMNQSDVFLTGVWSQFMVSQGITGANALLLRFEGNRVFTVKVFEPNGCQRGSRNKDIRVQQDTKVQQPFVCPQKCCRNRERKAKVPMTLLDKASILIKAVYEIGPPSWIKKQLSTNTLKELGLAAPFSDAIGLRKPCTIMLTTSTNNMGPWQVGGYPRKNKGYILRQGWTRFCEENSLMEGDICTFNIVETTLWHVTITRYKEKGTLSASSPKRKSENDRSCSEQQKRLKGSMTFFNGASSTTTCAFEMGSPAWIKKEINANSIEKQFKESLSATQKHKSKSNRSSSNKEQKSYKTSFLKASFEIGPPAWIKKEMNASTIERQFCLPLSFCKAIGLLELCTITLKASMSSSKSWLACLHHYQNGSQMYGSGWTSFCYENEIRVGDVCTFKIVETTLWHAIIDRREASTR</sequence>
<dbReference type="PROSITE" id="PS50863">
    <property type="entry name" value="B3"/>
    <property type="match status" value="3"/>
</dbReference>
<dbReference type="Pfam" id="PF02362">
    <property type="entry name" value="B3"/>
    <property type="match status" value="2"/>
</dbReference>
<evidence type="ECO:0000256" key="1">
    <source>
        <dbReference type="ARBA" id="ARBA00004123"/>
    </source>
</evidence>
<dbReference type="PANTHER" id="PTHR31674:SF86">
    <property type="entry name" value="B3 DOMAIN-CONTAINING PROTEIN OS04G0347400-RELATED"/>
    <property type="match status" value="1"/>
</dbReference>
<protein>
    <recommendedName>
        <fullName evidence="7">TF-B3 domain-containing protein</fullName>
    </recommendedName>
</protein>
<evidence type="ECO:0000256" key="4">
    <source>
        <dbReference type="ARBA" id="ARBA00023163"/>
    </source>
</evidence>
<dbReference type="InterPro" id="IPR003340">
    <property type="entry name" value="B3_DNA-bd"/>
</dbReference>
<dbReference type="Gene3D" id="2.40.330.10">
    <property type="entry name" value="DNA-binding pseudobarrel domain"/>
    <property type="match status" value="4"/>
</dbReference>
<dbReference type="InterPro" id="IPR015300">
    <property type="entry name" value="DNA-bd_pseudobarrel_sf"/>
</dbReference>
<feature type="domain" description="TF-B3" evidence="7">
    <location>
        <begin position="504"/>
        <end position="583"/>
    </location>
</feature>
<evidence type="ECO:0000256" key="6">
    <source>
        <dbReference type="SAM" id="MobiDB-lite"/>
    </source>
</evidence>
<keyword evidence="2" id="KW-0805">Transcription regulation</keyword>
<organism evidence="8 9">
    <name type="scientific">Urochloa decumbens</name>
    <dbReference type="NCBI Taxonomy" id="240449"/>
    <lineage>
        <taxon>Eukaryota</taxon>
        <taxon>Viridiplantae</taxon>
        <taxon>Streptophyta</taxon>
        <taxon>Embryophyta</taxon>
        <taxon>Tracheophyta</taxon>
        <taxon>Spermatophyta</taxon>
        <taxon>Magnoliopsida</taxon>
        <taxon>Liliopsida</taxon>
        <taxon>Poales</taxon>
        <taxon>Poaceae</taxon>
        <taxon>PACMAD clade</taxon>
        <taxon>Panicoideae</taxon>
        <taxon>Panicodae</taxon>
        <taxon>Paniceae</taxon>
        <taxon>Melinidinae</taxon>
        <taxon>Urochloa</taxon>
    </lineage>
</organism>
<feature type="region of interest" description="Disordered" evidence="6">
    <location>
        <begin position="451"/>
        <end position="471"/>
    </location>
</feature>
<dbReference type="EMBL" id="OZ075139">
    <property type="protein sequence ID" value="CAL5017666.1"/>
    <property type="molecule type" value="Genomic_DNA"/>
</dbReference>
<feature type="domain" description="TF-B3" evidence="7">
    <location>
        <begin position="284"/>
        <end position="380"/>
    </location>
</feature>
<dbReference type="PANTHER" id="PTHR31674">
    <property type="entry name" value="B3 DOMAIN-CONTAINING PROTEIN REM-LIKE 3-RELATED"/>
    <property type="match status" value="1"/>
</dbReference>
<evidence type="ECO:0000256" key="5">
    <source>
        <dbReference type="ARBA" id="ARBA00023242"/>
    </source>
</evidence>
<evidence type="ECO:0000259" key="7">
    <source>
        <dbReference type="PROSITE" id="PS50863"/>
    </source>
</evidence>
<dbReference type="InterPro" id="IPR039218">
    <property type="entry name" value="REM_fam"/>
</dbReference>